<keyword evidence="4" id="KW-1185">Reference proteome</keyword>
<feature type="coiled-coil region" evidence="1">
    <location>
        <begin position="84"/>
        <end position="118"/>
    </location>
</feature>
<dbReference type="EMBL" id="JAKRVY010000001">
    <property type="protein sequence ID" value="MCL9812370.1"/>
    <property type="molecule type" value="Genomic_DNA"/>
</dbReference>
<protein>
    <submittedName>
        <fullName evidence="3">Uncharacterized protein</fullName>
    </submittedName>
</protein>
<name>A0AAE3FNV2_9EURY</name>
<organism evidence="3 4">
    <name type="scientific">Natranaeroarchaeum aerophilus</name>
    <dbReference type="NCBI Taxonomy" id="2917711"/>
    <lineage>
        <taxon>Archaea</taxon>
        <taxon>Methanobacteriati</taxon>
        <taxon>Methanobacteriota</taxon>
        <taxon>Stenosarchaea group</taxon>
        <taxon>Halobacteria</taxon>
        <taxon>Halobacteriales</taxon>
        <taxon>Natronoarchaeaceae</taxon>
        <taxon>Natranaeroarchaeum</taxon>
    </lineage>
</organism>
<evidence type="ECO:0000256" key="1">
    <source>
        <dbReference type="SAM" id="Coils"/>
    </source>
</evidence>
<evidence type="ECO:0000313" key="4">
    <source>
        <dbReference type="Proteomes" id="UP001202674"/>
    </source>
</evidence>
<feature type="compositionally biased region" description="Acidic residues" evidence="2">
    <location>
        <begin position="222"/>
        <end position="280"/>
    </location>
</feature>
<sequence>MRRTLTALVALAVVVSMVAAAPMAVAGQAHALEDDDESDDDSDVEPGEQFAGVVAVHESEFEGEMNERTFGIKVAQSASAEAQGEVVGEQLDDVEQRVDELEDRVDELEEKRDNGEITEGQFQAEMAVVASERQTAANLAAQSEASTEGLDEEILAANGIDMQAIQTLQDRASELGGPAVAEAAQKIAGGSAAAADDAGPSIEIGVGADGEVGVDIPGMNGESDEEDSDSDAEAGADADADAGTDDGGAEADSETDVEADSDDDGTTVEGDTETDVGADY</sequence>
<reference evidence="3 4" key="1">
    <citation type="journal article" date="2022" name="Syst. Appl. Microbiol.">
        <title>Natronocalculus amylovorans gen. nov., sp. nov., and Natranaeroarchaeum aerophilus sp. nov., dominant culturable amylolytic natronoarchaea from hypersaline soda lakes in southwestern Siberia.</title>
        <authorList>
            <person name="Sorokin D.Y."/>
            <person name="Elcheninov A.G."/>
            <person name="Khizhniak T.V."/>
            <person name="Koenen M."/>
            <person name="Bale N.J."/>
            <person name="Damste J.S.S."/>
            <person name="Kublanov I.V."/>
        </authorList>
    </citation>
    <scope>NUCLEOTIDE SEQUENCE [LARGE SCALE GENOMIC DNA]</scope>
    <source>
        <strain evidence="3 4">AArc-St1-1</strain>
    </source>
</reference>
<gene>
    <name evidence="3" type="ORF">AArcSt11_01725</name>
</gene>
<evidence type="ECO:0000256" key="2">
    <source>
        <dbReference type="SAM" id="MobiDB-lite"/>
    </source>
</evidence>
<dbReference type="AlphaFoldDB" id="A0AAE3FNV2"/>
<proteinExistence type="predicted"/>
<feature type="region of interest" description="Disordered" evidence="2">
    <location>
        <begin position="193"/>
        <end position="280"/>
    </location>
</feature>
<evidence type="ECO:0000313" key="3">
    <source>
        <dbReference type="EMBL" id="MCL9812370.1"/>
    </source>
</evidence>
<keyword evidence="1" id="KW-0175">Coiled coil</keyword>
<dbReference type="RefSeq" id="WP_250593995.1">
    <property type="nucleotide sequence ID" value="NZ_JAKRVY010000001.1"/>
</dbReference>
<comment type="caution">
    <text evidence="3">The sequence shown here is derived from an EMBL/GenBank/DDBJ whole genome shotgun (WGS) entry which is preliminary data.</text>
</comment>
<dbReference type="Proteomes" id="UP001202674">
    <property type="component" value="Unassembled WGS sequence"/>
</dbReference>
<accession>A0AAE3FNV2</accession>